<comment type="cofactor">
    <cofactor evidence="18">
        <name>Zn(2+)</name>
        <dbReference type="ChEBI" id="CHEBI:29105"/>
    </cofactor>
    <text evidence="18">Binds 1 zinc ion.</text>
</comment>
<dbReference type="SMART" id="SM00889">
    <property type="entry name" value="EFG_IV"/>
    <property type="match status" value="1"/>
</dbReference>
<keyword evidence="5 18" id="KW-0479">Metal-binding</keyword>
<keyword evidence="12" id="KW-0809">Transit peptide</keyword>
<dbReference type="InterPro" id="IPR027417">
    <property type="entry name" value="P-loop_NTPase"/>
</dbReference>
<dbReference type="GO" id="GO:0005524">
    <property type="term" value="F:ATP binding"/>
    <property type="evidence" value="ECO:0007669"/>
    <property type="project" value="UniProtKB-KW"/>
</dbReference>
<feature type="region of interest" description="Disordered" evidence="19">
    <location>
        <begin position="225"/>
        <end position="267"/>
    </location>
</feature>
<dbReference type="Gene3D" id="1.10.1370.40">
    <property type="match status" value="1"/>
</dbReference>
<evidence type="ECO:0000313" key="22">
    <source>
        <dbReference type="Proteomes" id="UP000678499"/>
    </source>
</evidence>
<dbReference type="FunFam" id="3.40.390.10:FF:000013">
    <property type="entry name" value="Mitochondrial intermediate peptidase"/>
    <property type="match status" value="1"/>
</dbReference>
<dbReference type="NCBIfam" id="TIGR00484">
    <property type="entry name" value="EF-G"/>
    <property type="match status" value="1"/>
</dbReference>
<dbReference type="Pfam" id="PF01432">
    <property type="entry name" value="Peptidase_M3"/>
    <property type="match status" value="3"/>
</dbReference>
<dbReference type="Gene3D" id="2.40.240.10">
    <property type="entry name" value="Ribosomal Protein L25, Chain P"/>
    <property type="match status" value="2"/>
</dbReference>
<keyword evidence="8 18" id="KW-0378">Hydrolase</keyword>
<evidence type="ECO:0000256" key="2">
    <source>
        <dbReference type="ARBA" id="ARBA00005870"/>
    </source>
</evidence>
<dbReference type="InterPro" id="IPR031157">
    <property type="entry name" value="G_TR_CS"/>
</dbReference>
<dbReference type="InterPro" id="IPR014721">
    <property type="entry name" value="Ribsml_uS5_D2-typ_fold_subgr"/>
</dbReference>
<dbReference type="Pfam" id="PF00679">
    <property type="entry name" value="EFG_C"/>
    <property type="match status" value="1"/>
</dbReference>
<dbReference type="SUPFAM" id="SSF52374">
    <property type="entry name" value="Nucleotidylyl transferase"/>
    <property type="match status" value="1"/>
</dbReference>
<dbReference type="InterPro" id="IPR033851">
    <property type="entry name" value="M3A_MIP"/>
</dbReference>
<dbReference type="Gene3D" id="3.30.70.240">
    <property type="match status" value="1"/>
</dbReference>
<keyword evidence="22" id="KW-1185">Reference proteome</keyword>
<dbReference type="InterPro" id="IPR004161">
    <property type="entry name" value="EFTu-like_2"/>
</dbReference>
<dbReference type="Gene3D" id="1.10.8.1290">
    <property type="entry name" value="Glutaminyl-tRNA synthetase, non-specific RNA binding region part 1, domain 1"/>
    <property type="match status" value="1"/>
</dbReference>
<dbReference type="InterPro" id="IPR020058">
    <property type="entry name" value="Glu/Gln-tRNA-synth_Ib_cat-dom"/>
</dbReference>
<dbReference type="InterPro" id="IPR007638">
    <property type="entry name" value="Gln-tRNA-synth_Ib_RNA-bd_2"/>
</dbReference>
<dbReference type="InterPro" id="IPR009022">
    <property type="entry name" value="EFG_III"/>
</dbReference>
<evidence type="ECO:0000259" key="20">
    <source>
        <dbReference type="PROSITE" id="PS51722"/>
    </source>
</evidence>
<dbReference type="CDD" id="cd01886">
    <property type="entry name" value="EF-G"/>
    <property type="match status" value="1"/>
</dbReference>
<dbReference type="InterPro" id="IPR000795">
    <property type="entry name" value="T_Tr_GTP-bd_dom"/>
</dbReference>
<dbReference type="GO" id="GO:0003924">
    <property type="term" value="F:GTPase activity"/>
    <property type="evidence" value="ECO:0007669"/>
    <property type="project" value="UniProtKB-UniRule"/>
</dbReference>
<dbReference type="Gene3D" id="3.40.390.10">
    <property type="entry name" value="Collagenase (Catalytic Domain)"/>
    <property type="match status" value="1"/>
</dbReference>
<dbReference type="FunFam" id="1.10.10.2420:FF:000001">
    <property type="entry name" value="Glutamine--tRNA ligase cytoplasmic"/>
    <property type="match status" value="1"/>
</dbReference>
<dbReference type="EMBL" id="OA882200">
    <property type="protein sequence ID" value="CAD7273723.1"/>
    <property type="molecule type" value="Genomic_DNA"/>
</dbReference>
<dbReference type="CDD" id="cd06457">
    <property type="entry name" value="M3A_MIP"/>
    <property type="match status" value="1"/>
</dbReference>
<dbReference type="FunFam" id="3.40.50.620:FF:000037">
    <property type="entry name" value="Glutamine--tRNA ligase cytoplasmic"/>
    <property type="match status" value="1"/>
</dbReference>
<dbReference type="GO" id="GO:0004819">
    <property type="term" value="F:glutamine-tRNA ligase activity"/>
    <property type="evidence" value="ECO:0007669"/>
    <property type="project" value="InterPro"/>
</dbReference>
<dbReference type="SMART" id="SM00838">
    <property type="entry name" value="EFG_C"/>
    <property type="match status" value="1"/>
</dbReference>
<dbReference type="GO" id="GO:0005525">
    <property type="term" value="F:GTP binding"/>
    <property type="evidence" value="ECO:0007669"/>
    <property type="project" value="UniProtKB-UniRule"/>
</dbReference>
<dbReference type="Gene3D" id="3.30.230.10">
    <property type="match status" value="1"/>
</dbReference>
<dbReference type="InterPro" id="IPR007639">
    <property type="entry name" value="Gln-tRNA-synth_Ib_RNA-bd_N"/>
</dbReference>
<dbReference type="OrthoDB" id="198619at2759"/>
<evidence type="ECO:0000256" key="6">
    <source>
        <dbReference type="ARBA" id="ARBA00022741"/>
    </source>
</evidence>
<feature type="binding site" evidence="17">
    <location>
        <begin position="1836"/>
        <end position="1839"/>
    </location>
    <ligand>
        <name>GTP</name>
        <dbReference type="ChEBI" id="CHEBI:37565"/>
    </ligand>
</feature>
<dbReference type="SUPFAM" id="SSF54211">
    <property type="entry name" value="Ribosomal protein S5 domain 2-like"/>
    <property type="match status" value="1"/>
</dbReference>
<dbReference type="InterPro" id="IPR024079">
    <property type="entry name" value="MetalloPept_cat_dom_sf"/>
</dbReference>
<dbReference type="InterPro" id="IPR004514">
    <property type="entry name" value="Gln-tRNA-synth"/>
</dbReference>
<dbReference type="Pfam" id="PF03764">
    <property type="entry name" value="EFG_IV"/>
    <property type="match status" value="1"/>
</dbReference>
<dbReference type="InterPro" id="IPR020056">
    <property type="entry name" value="Rbsml_bL25/Gln-tRNA_synth_N"/>
</dbReference>
<organism evidence="21">
    <name type="scientific">Notodromas monacha</name>
    <dbReference type="NCBI Taxonomy" id="399045"/>
    <lineage>
        <taxon>Eukaryota</taxon>
        <taxon>Metazoa</taxon>
        <taxon>Ecdysozoa</taxon>
        <taxon>Arthropoda</taxon>
        <taxon>Crustacea</taxon>
        <taxon>Oligostraca</taxon>
        <taxon>Ostracoda</taxon>
        <taxon>Podocopa</taxon>
        <taxon>Podocopida</taxon>
        <taxon>Cypridocopina</taxon>
        <taxon>Cypridoidea</taxon>
        <taxon>Cyprididae</taxon>
        <taxon>Notodromas</taxon>
    </lineage>
</organism>
<dbReference type="Pfam" id="PF03950">
    <property type="entry name" value="tRNA-synt_1c_C"/>
    <property type="match status" value="1"/>
</dbReference>
<evidence type="ECO:0000256" key="12">
    <source>
        <dbReference type="ARBA" id="ARBA00022946"/>
    </source>
</evidence>
<dbReference type="InterPro" id="IPR014729">
    <property type="entry name" value="Rossmann-like_a/b/a_fold"/>
</dbReference>
<dbReference type="FunFam" id="2.40.30.10:FF:000022">
    <property type="entry name" value="Elongation factor G, mitochondrial"/>
    <property type="match status" value="1"/>
</dbReference>
<keyword evidence="15 17" id="KW-0342">GTP-binding</keyword>
<dbReference type="InterPro" id="IPR024077">
    <property type="entry name" value="Neurolysin/TOP_dom2"/>
</dbReference>
<comment type="similarity">
    <text evidence="18">Belongs to the peptidase M3 family.</text>
</comment>
<dbReference type="PROSITE" id="PS51722">
    <property type="entry name" value="G_TR_2"/>
    <property type="match status" value="1"/>
</dbReference>
<dbReference type="PROSITE" id="PS00301">
    <property type="entry name" value="G_TR_1"/>
    <property type="match status" value="1"/>
</dbReference>
<dbReference type="GO" id="GO:0005739">
    <property type="term" value="C:mitochondrion"/>
    <property type="evidence" value="ECO:0007669"/>
    <property type="project" value="UniProtKB-SubCell"/>
</dbReference>
<evidence type="ECO:0000256" key="19">
    <source>
        <dbReference type="SAM" id="MobiDB-lite"/>
    </source>
</evidence>
<keyword evidence="6 17" id="KW-0547">Nucleotide-binding</keyword>
<dbReference type="FunFam" id="3.30.230.10:FF:000003">
    <property type="entry name" value="Elongation factor G"/>
    <property type="match status" value="1"/>
</dbReference>
<evidence type="ECO:0000256" key="3">
    <source>
        <dbReference type="ARBA" id="ARBA00022598"/>
    </source>
</evidence>
<dbReference type="NCBIfam" id="NF009381">
    <property type="entry name" value="PRK12740.1-5"/>
    <property type="match status" value="1"/>
</dbReference>
<dbReference type="GO" id="GO:0006425">
    <property type="term" value="P:glutaminyl-tRNA aminoacylation"/>
    <property type="evidence" value="ECO:0007669"/>
    <property type="project" value="InterPro"/>
</dbReference>
<dbReference type="Pfam" id="PF00749">
    <property type="entry name" value="tRNA-synt_1c"/>
    <property type="match status" value="1"/>
</dbReference>
<dbReference type="PANTHER" id="PTHR43636:SF2">
    <property type="entry name" value="ELONGATION FACTOR G, MITOCHONDRIAL"/>
    <property type="match status" value="1"/>
</dbReference>
<dbReference type="GO" id="GO:0004222">
    <property type="term" value="F:metalloendopeptidase activity"/>
    <property type="evidence" value="ECO:0007669"/>
    <property type="project" value="InterPro"/>
</dbReference>
<dbReference type="NCBIfam" id="TIGR00231">
    <property type="entry name" value="small_GTP"/>
    <property type="match status" value="1"/>
</dbReference>
<dbReference type="SUPFAM" id="SSF55486">
    <property type="entry name" value="Metalloproteases ('zincins'), catalytic domain"/>
    <property type="match status" value="2"/>
</dbReference>
<dbReference type="InterPro" id="IPR049437">
    <property type="entry name" value="tRNA-synt_1c_C2"/>
</dbReference>
<dbReference type="SUPFAM" id="SSF50715">
    <property type="entry name" value="Ribosomal protein L25-like"/>
    <property type="match status" value="1"/>
</dbReference>
<dbReference type="PANTHER" id="PTHR43636">
    <property type="entry name" value="ELONGATION FACTOR G, MITOCHONDRIAL"/>
    <property type="match status" value="1"/>
</dbReference>
<protein>
    <recommendedName>
        <fullName evidence="17">Elongation factor G, mitochondrial</fullName>
        <shortName evidence="17">EF-Gmt</shortName>
    </recommendedName>
    <alternativeName>
        <fullName evidence="17">Elongation factor G 1, mitochondrial</fullName>
        <shortName evidence="17">mEF-G 1</shortName>
    </alternativeName>
    <alternativeName>
        <fullName evidence="17">Elongation factor G1</fullName>
    </alternativeName>
</protein>
<dbReference type="GO" id="GO:0003746">
    <property type="term" value="F:translation elongation factor activity"/>
    <property type="evidence" value="ECO:0007669"/>
    <property type="project" value="UniProtKB-UniRule"/>
</dbReference>
<evidence type="ECO:0000256" key="13">
    <source>
        <dbReference type="ARBA" id="ARBA00023049"/>
    </source>
</evidence>
<comment type="function">
    <text evidence="17">Mitochondrial GTPase that catalyzes the GTP-dependent ribosomal translocation step during translation elongation. During this step, the ribosome changes from the pre-translocational (PRE) to the post-translocational (POST) state as the newly formed A-site-bound peptidyl-tRNA and P-site-bound deacylated tRNA move to the P and E sites, respectively. Catalyzes the coordinated movement of the two tRNA molecules, the mRNA and conformational changes in the ribosome.</text>
</comment>
<dbReference type="GO" id="GO:0070125">
    <property type="term" value="P:mitochondrial translational elongation"/>
    <property type="evidence" value="ECO:0007669"/>
    <property type="project" value="UniProtKB-UniRule"/>
</dbReference>
<keyword evidence="13 18" id="KW-0482">Metalloprotease</keyword>
<comment type="subcellular location">
    <subcellularLocation>
        <location evidence="1 17">Mitochondrion</location>
    </subcellularLocation>
</comment>
<dbReference type="CDD" id="cd00807">
    <property type="entry name" value="GlnRS_core"/>
    <property type="match status" value="1"/>
</dbReference>
<dbReference type="SUPFAM" id="SSF50447">
    <property type="entry name" value="Translation proteins"/>
    <property type="match status" value="1"/>
</dbReference>
<dbReference type="FunFam" id="1.10.8.1290:FF:000002">
    <property type="entry name" value="Glutamine--tRNA ligase cytoplasmic"/>
    <property type="match status" value="1"/>
</dbReference>
<comment type="similarity">
    <text evidence="17">Belongs to the GTP-binding elongation factor family. EF-G/EF-2 subfamily.</text>
</comment>
<proteinExistence type="inferred from homology"/>
<dbReference type="GO" id="GO:0046872">
    <property type="term" value="F:metal ion binding"/>
    <property type="evidence" value="ECO:0007669"/>
    <property type="project" value="UniProtKB-UniRule"/>
</dbReference>
<dbReference type="InterPro" id="IPR035647">
    <property type="entry name" value="EFG_III/V"/>
</dbReference>
<dbReference type="FunFam" id="3.40.50.300:FF:000539">
    <property type="entry name" value="Elongation factor G, mitochondrial"/>
    <property type="match status" value="1"/>
</dbReference>
<keyword evidence="4 18" id="KW-0645">Protease</keyword>
<accession>A0A7R9BEJ2</accession>
<dbReference type="InterPro" id="IPR042558">
    <property type="entry name" value="Gln-tRNA-synth_Ib_RNA-bd_N_1"/>
</dbReference>
<name>A0A7R9BEJ2_9CRUS</name>
<dbReference type="InterPro" id="IPR005517">
    <property type="entry name" value="Transl_elong_EFG/EF2_IV"/>
</dbReference>
<dbReference type="PRINTS" id="PR00315">
    <property type="entry name" value="ELONGATNFCT"/>
</dbReference>
<evidence type="ECO:0000256" key="10">
    <source>
        <dbReference type="ARBA" id="ARBA00022840"/>
    </source>
</evidence>
<dbReference type="EMBL" id="CAJPEX010000163">
    <property type="protein sequence ID" value="CAG0913875.1"/>
    <property type="molecule type" value="Genomic_DNA"/>
</dbReference>
<dbReference type="CDD" id="cd04091">
    <property type="entry name" value="mtEFG1_II_like"/>
    <property type="match status" value="1"/>
</dbReference>
<dbReference type="InterPro" id="IPR004540">
    <property type="entry name" value="Transl_elong_EFG/EF2"/>
</dbReference>
<dbReference type="Gene3D" id="2.40.30.10">
    <property type="entry name" value="Translation factors"/>
    <property type="match status" value="1"/>
</dbReference>
<dbReference type="InterPro" id="IPR009000">
    <property type="entry name" value="Transl_B-barrel_sf"/>
</dbReference>
<keyword evidence="10" id="KW-0067">ATP-binding</keyword>
<keyword evidence="11 17" id="KW-0648">Protein biosynthesis</keyword>
<comment type="pathway">
    <text evidence="17">Protein biosynthesis; polypeptide chain elongation.</text>
</comment>
<dbReference type="SUPFAM" id="SSF54980">
    <property type="entry name" value="EF-G C-terminal domain-like"/>
    <property type="match status" value="2"/>
</dbReference>
<keyword evidence="3" id="KW-0436">Ligase</keyword>
<dbReference type="InterPro" id="IPR000640">
    <property type="entry name" value="EFG_V-like"/>
</dbReference>
<evidence type="ECO:0000256" key="17">
    <source>
        <dbReference type="HAMAP-Rule" id="MF_03061"/>
    </source>
</evidence>
<gene>
    <name evidence="21" type="ORF">NMOB1V02_LOCUS1596</name>
</gene>
<dbReference type="Gene3D" id="3.40.50.620">
    <property type="entry name" value="HUPs"/>
    <property type="match status" value="1"/>
</dbReference>
<dbReference type="InterPro" id="IPR041095">
    <property type="entry name" value="EFG_II"/>
</dbReference>
<dbReference type="Gene3D" id="3.40.50.300">
    <property type="entry name" value="P-loop containing nucleotide triphosphate hydrolases"/>
    <property type="match status" value="1"/>
</dbReference>
<dbReference type="InterPro" id="IPR011035">
    <property type="entry name" value="Ribosomal_bL25/Gln-tRNA_synth"/>
</dbReference>
<dbReference type="InterPro" id="IPR001412">
    <property type="entry name" value="aa-tRNA-synth_I_CS"/>
</dbReference>
<evidence type="ECO:0000313" key="21">
    <source>
        <dbReference type="EMBL" id="CAD7273723.1"/>
    </source>
</evidence>
<evidence type="ECO:0000256" key="7">
    <source>
        <dbReference type="ARBA" id="ARBA00022768"/>
    </source>
</evidence>
<dbReference type="Gene3D" id="1.10.1370.10">
    <property type="entry name" value="Neurolysin, domain 3"/>
    <property type="match status" value="1"/>
</dbReference>
<evidence type="ECO:0000256" key="4">
    <source>
        <dbReference type="ARBA" id="ARBA00022670"/>
    </source>
</evidence>
<dbReference type="UniPathway" id="UPA00345"/>
<feature type="binding site" evidence="17">
    <location>
        <begin position="1782"/>
        <end position="1786"/>
    </location>
    <ligand>
        <name>GTP</name>
        <dbReference type="ChEBI" id="CHEBI:37565"/>
    </ligand>
</feature>
<dbReference type="InterPro" id="IPR005225">
    <property type="entry name" value="Small_GTP-bd"/>
</dbReference>
<dbReference type="CDD" id="cd01434">
    <property type="entry name" value="EFG_mtEFG1_IV"/>
    <property type="match status" value="1"/>
</dbReference>
<evidence type="ECO:0000256" key="14">
    <source>
        <dbReference type="ARBA" id="ARBA00023128"/>
    </source>
</evidence>
<evidence type="ECO:0000256" key="9">
    <source>
        <dbReference type="ARBA" id="ARBA00022833"/>
    </source>
</evidence>
<reference evidence="21" key="1">
    <citation type="submission" date="2020-11" db="EMBL/GenBank/DDBJ databases">
        <authorList>
            <person name="Tran Van P."/>
        </authorList>
    </citation>
    <scope>NUCLEOTIDE SEQUENCE</scope>
</reference>
<comment type="similarity">
    <text evidence="2">Belongs to the TRAFAC class translation factor GTPase superfamily. Classic translation factor GTPase family. EF-G/EF-2 subfamily.</text>
</comment>
<dbReference type="GO" id="GO:0006508">
    <property type="term" value="P:proteolysis"/>
    <property type="evidence" value="ECO:0007669"/>
    <property type="project" value="UniProtKB-KW"/>
</dbReference>
<evidence type="ECO:0000256" key="15">
    <source>
        <dbReference type="ARBA" id="ARBA00023134"/>
    </source>
</evidence>
<dbReference type="Gene3D" id="1.10.10.2420">
    <property type="match status" value="1"/>
</dbReference>
<keyword evidence="7 17" id="KW-0251">Elongation factor</keyword>
<feature type="binding site" evidence="17">
    <location>
        <begin position="1715"/>
        <end position="1722"/>
    </location>
    <ligand>
        <name>GTP</name>
        <dbReference type="ChEBI" id="CHEBI:37565"/>
    </ligand>
</feature>
<dbReference type="InterPro" id="IPR047872">
    <property type="entry name" value="EFG_IV"/>
</dbReference>
<dbReference type="Pfam" id="PF00009">
    <property type="entry name" value="GTP_EFTU"/>
    <property type="match status" value="1"/>
</dbReference>
<dbReference type="FunFam" id="3.30.70.870:FF:000001">
    <property type="entry name" value="Elongation factor G"/>
    <property type="match status" value="1"/>
</dbReference>
<dbReference type="Gene3D" id="3.30.70.870">
    <property type="entry name" value="Elongation Factor G (Translational Gtpase), domain 3"/>
    <property type="match status" value="1"/>
</dbReference>
<feature type="domain" description="Tr-type G" evidence="20">
    <location>
        <begin position="1706"/>
        <end position="1983"/>
    </location>
</feature>
<keyword evidence="14 17" id="KW-0496">Mitochondrion</keyword>
<dbReference type="Pfam" id="PF14492">
    <property type="entry name" value="EFG_III"/>
    <property type="match status" value="1"/>
</dbReference>
<dbReference type="NCBIfam" id="TIGR00440">
    <property type="entry name" value="glnS"/>
    <property type="match status" value="1"/>
</dbReference>
<dbReference type="Proteomes" id="UP000678499">
    <property type="component" value="Unassembled WGS sequence"/>
</dbReference>
<dbReference type="Pfam" id="PF20974">
    <property type="entry name" value="tRNA-synt_1c_C2"/>
    <property type="match status" value="1"/>
</dbReference>
<keyword evidence="9 18" id="KW-0862">Zinc</keyword>
<evidence type="ECO:0000256" key="5">
    <source>
        <dbReference type="ARBA" id="ARBA00022723"/>
    </source>
</evidence>
<dbReference type="SUPFAM" id="SSF52540">
    <property type="entry name" value="P-loop containing nucleoside triphosphate hydrolases"/>
    <property type="match status" value="1"/>
</dbReference>
<dbReference type="InterPro" id="IPR042559">
    <property type="entry name" value="Gln-tRNA-synth_Ib_RNA-bd_N_2"/>
</dbReference>
<dbReference type="FunFam" id="3.30.70.240:FF:000001">
    <property type="entry name" value="Elongation factor G"/>
    <property type="match status" value="1"/>
</dbReference>
<evidence type="ECO:0000256" key="16">
    <source>
        <dbReference type="ARBA" id="ARBA00023146"/>
    </source>
</evidence>
<evidence type="ECO:0000256" key="18">
    <source>
        <dbReference type="RuleBase" id="RU003435"/>
    </source>
</evidence>
<sequence length="2413" mass="270306">MRILHLVTKRITVLLYSFLCCGRKKVIKFFLSIFCAARMAELQELLAIGLSEQKAQETLKNRSVTSTILSAISSARAESKLVAPEPFPKLVGNLLYHIGTRAKPQISAHIPLLASYVSSGKIDSEAKLNFALAYLMDHLSPEIDREKFDAAVGVGVQVTSEDVQNTISEVISQHREALLQHRYGYNVGSLLAAARAKLKFGDGKDIKNELDVQLFDLLGPKTALDLAPKPKTKPVGKTTKQGVETKKGAAAANDVDGGGGGDQTSQTVSELMKSPAMTALHEPGKNHTTDGYVVTKNTQKLLKEHMARTGGRVRTRFPPEPNGVLHIGHAKAIHVNFGFAKAHDGLCFLRYDDTNPEKEEEKFFVAIKEMVEWLGYKPYKITHSSDYFHELYEMAEKLIKDGLAYVCHQKPEEMKGFDPPPSPWRNRPVDENLRLFRAMKDGLFDEGEATLRLKHILEEGKQDPVAYRIKYVPHHRTGDEWCIYPTYDYTHCLCDSLEDITHSLCTKEFQSRRSSYYWLCNALDVYCPVQWEYARLNVHRTVVSKRKIASLIKNGIVRDWDDPRLFTLTALRRRGVPPEAINNFVARLGLSGAQMAVGPDYLDSCVRDTLNATAPRTMVVLDPLKVTILNMHSSEKRFEVLDFPSHPNSATHMITLLPVIYLERSDFRDNDAEKDYRRLTCTQSVGLRHAGLVISVKKVLRGPNGEVQELEVVCCSVEQTRKPKAFVHWVSDPEKCEVRMYEHLFMHQNPENPDEVPGGFLSDVNPKSLTVVKEALFDEHILHDIPTPYKAYQFERQGFFAEKTMLRWSRGCALCGVQLRKVWSRNVTSTSAPLAAAFNSRPMPKISFSFAADEVGLFGKKELRDPTGFYLLKERAISEADELVAEACSQHRTRKLVEIFDDLSDSLCRVADLAEFVRIAHPNAKFRLAAEDACLAIGGLVEKLNTDLKLYESLKDGLESGREKTAFGCDEVDTRVAELFKFDFEQCGIHLTESKRERVARLNEEILYLGQRFCSAANAPRAVRERDLPAHFAARFRKGGDGTVLISSLQADASQETTRELAYKLYLARDHSQEALLERLLSSRHEMATICGFSTYSERMLSYSLGRNPEFVDEFHRCLREKLAPLAADDFWTMELLKKGSSPGSGPLAPWDPPYYASLTRQKDFGVTSSSVASYFSLGSCMEGLDKLLQTLYGIRLELCEAAPGELWSNDVRKLAVVHEADGLLGYVYCDFFDRHDKPHSDCHFTIQGGRRLSDGSYQVPIVVLLLSFPPGGFGTDGTFGRTPPCLSPGMVDNLFHEFGHALHSKGSSPGSGPLAPWDPPYYASLTRQKDFGVTSSSVASYFSLGSCMEGLDKLLQTLYGIRLELCEAAPGELWSNDVRKLAVVHEADGLLGYVYCDFFDRHDKPHSDCHFTIQGGRRLSDGSYQVPIVVLLLSFPPGGFGTDGTFGRTPPCLSPGMVDNLFHEFGHALHSVMGRTRYQHVTGTRCPTDFAEVPSTMMEFFAGDPRVISTFAVHYKTGEKMPEELIYRLCGSRHCLFLSEVQNDYYGLPHVPNTGWQLRFSHLVGYGAKYYSYLMSRAVSAWIWSRYFKNDPFDRPGGEAVRYGLLSHGGAVDPRILVESTVGKKVTPEALSNCLVDELKSKRSEMLHLSVDVLGNMIDRLKLSEVMLRRLGLRKWHTRDKWISGSRCYAQAISKVALTETKDSEKIRNIGISAHIDSGKTTLTERILYYTGRIQEMHEVKGKDNVGATMDSMELERQRGITIQSAATYTLWKDHNINIIDTPGHVDFTVEVERALRVLDGAVLVLCAVGGVQSQTMTVNRQMARYSVPCLAFINKLDRTGANPDRVLAQLRSKLGHNAAYMNIPMGKEMNVSGLIDLIEEKAVYFRGSCGEEIAEDSIPAEFRALAADRRAELVEHVVNVDELLGEMFLEEKAPTNPELKAAIRRACLKRQFTPVYVGTALKNKGVQPLLDGALDFLPNPGEVQNFALLEKEDGGAVEKVPLSANRDNSHPFVGLAFKLEAGRFGQLTYVRVYQGMLKKSDTLFNTRTRKKVRIPRVVRMHADKLEDVNEVYSGDICAVFGVDCASGDTFVTDPKLRLSMESMHVPEPVISMSIAPKDKKTGLENFTKAVARFTKEDPTFTVKYDDDNKELIASGMGELHLEIYGQRMEREFNCPVVMGKPKVAFRESLVSPVEFDYLHKKQSGGAGQYGRVIGILEPLPPEKNTDLEFVDQTVGTNIPKNFVPSVEKGFRAFCEHGMLSGSRVAGIRFRLIDGDHHVVDSNDWSFQFAAQGAMRQTYGDSSWQILEPIMLVEVMVPAEFQGPILAMLTKRSGIITNTEATDDWVTLTSEVPLNEMFGFATELRSQTQGKGEFAMEYSRYAPALPEVQNRIVEEYREKMGMTDDKKNKKRN</sequence>
<dbReference type="CDD" id="cd16262">
    <property type="entry name" value="EFG_III"/>
    <property type="match status" value="1"/>
</dbReference>
<evidence type="ECO:0000256" key="1">
    <source>
        <dbReference type="ARBA" id="ARBA00004173"/>
    </source>
</evidence>
<dbReference type="Pfam" id="PF04557">
    <property type="entry name" value="tRNA_synt_1c_R2"/>
    <property type="match status" value="1"/>
</dbReference>
<dbReference type="HAMAP" id="MF_00054_B">
    <property type="entry name" value="EF_G_EF_2_B"/>
    <property type="match status" value="1"/>
</dbReference>
<evidence type="ECO:0000256" key="11">
    <source>
        <dbReference type="ARBA" id="ARBA00022917"/>
    </source>
</evidence>
<dbReference type="InterPro" id="IPR001567">
    <property type="entry name" value="Pept_M3A_M3B_dom"/>
</dbReference>
<keyword evidence="16" id="KW-0030">Aminoacyl-tRNA synthetase</keyword>
<dbReference type="PROSITE" id="PS00178">
    <property type="entry name" value="AA_TRNA_LIGASE_I"/>
    <property type="match status" value="1"/>
</dbReference>
<dbReference type="InterPro" id="IPR020568">
    <property type="entry name" value="Ribosomal_Su5_D2-typ_SF"/>
</dbReference>
<dbReference type="Pfam" id="PF04558">
    <property type="entry name" value="tRNA_synt_1c_R1"/>
    <property type="match status" value="1"/>
</dbReference>
<dbReference type="InterPro" id="IPR020059">
    <property type="entry name" value="Glu/Gln-tRNA-synth_Ib_codon-bd"/>
</dbReference>
<dbReference type="Pfam" id="PF03144">
    <property type="entry name" value="GTP_EFTU_D2"/>
    <property type="match status" value="1"/>
</dbReference>
<evidence type="ECO:0000256" key="8">
    <source>
        <dbReference type="ARBA" id="ARBA00022801"/>
    </source>
</evidence>